<dbReference type="InterPro" id="IPR052708">
    <property type="entry name" value="PxpC"/>
</dbReference>
<dbReference type="PANTHER" id="PTHR43309:SF5">
    <property type="entry name" value="5-OXOPROLINASE SUBUNIT C"/>
    <property type="match status" value="1"/>
</dbReference>
<dbReference type="NCBIfam" id="TIGR00724">
    <property type="entry name" value="urea_amlyse_rel"/>
    <property type="match status" value="1"/>
</dbReference>
<evidence type="ECO:0000259" key="4">
    <source>
        <dbReference type="SMART" id="SM00797"/>
    </source>
</evidence>
<dbReference type="GO" id="GO:0005524">
    <property type="term" value="F:ATP binding"/>
    <property type="evidence" value="ECO:0007669"/>
    <property type="project" value="UniProtKB-KW"/>
</dbReference>
<dbReference type="Proteomes" id="UP000548423">
    <property type="component" value="Unassembled WGS sequence"/>
</dbReference>
<evidence type="ECO:0000256" key="2">
    <source>
        <dbReference type="ARBA" id="ARBA00022801"/>
    </source>
</evidence>
<dbReference type="InterPro" id="IPR003778">
    <property type="entry name" value="CT_A_B"/>
</dbReference>
<dbReference type="EMBL" id="JACCBX010000007">
    <property type="protein sequence ID" value="NYE06587.1"/>
    <property type="molecule type" value="Genomic_DNA"/>
</dbReference>
<protein>
    <submittedName>
        <fullName evidence="5">Antagonist of KipI</fullName>
    </submittedName>
</protein>
<dbReference type="PANTHER" id="PTHR43309">
    <property type="entry name" value="5-OXOPROLINASE SUBUNIT C"/>
    <property type="match status" value="1"/>
</dbReference>
<feature type="domain" description="Carboxyltransferase" evidence="4">
    <location>
        <begin position="19"/>
        <end position="297"/>
    </location>
</feature>
<gene>
    <name evidence="5" type="ORF">F4694_003367</name>
</gene>
<accession>A0A852TG31</accession>
<comment type="caution">
    <text evidence="5">The sequence shown here is derived from an EMBL/GenBank/DDBJ whole genome shotgun (WGS) entry which is preliminary data.</text>
</comment>
<sequence length="305" mass="33163">MKSGLQTTVQDLGRYGFREFGVSPSGAMDSYSLQMGNLLVGNDLGEAALEAPFIGPVLMALHDVSIAICGGNLTPKINGQEVPLWKSIVIKKGQILSFGELKEGVRTYISIAGGIDVPFVLNSKSTYITGKFGGFEGRALKEGDILFGNPFTRRNRFLQTQLIPKYTNKLTVRVIVGPHTRKFTTAGLKTFLNEEYSITSQSNRMGHQLTGPKIEHSSTADIISDAIPLGGIQVPASGQPIILMAEHQTTGGYSRIGTVISVDIPLLAQAQPGTKVRFKEISLQNAQDLLIDSRNRLKSLYRLTR</sequence>
<keyword evidence="1" id="KW-0547">Nucleotide-binding</keyword>
<dbReference type="Pfam" id="PF02626">
    <property type="entry name" value="CT_A_B"/>
    <property type="match status" value="1"/>
</dbReference>
<dbReference type="GO" id="GO:0016787">
    <property type="term" value="F:hydrolase activity"/>
    <property type="evidence" value="ECO:0007669"/>
    <property type="project" value="UniProtKB-KW"/>
</dbReference>
<dbReference type="InterPro" id="IPR029000">
    <property type="entry name" value="Cyclophilin-like_dom_sf"/>
</dbReference>
<dbReference type="AlphaFoldDB" id="A0A852TG31"/>
<dbReference type="SMART" id="SM00797">
    <property type="entry name" value="AHS2"/>
    <property type="match status" value="1"/>
</dbReference>
<name>A0A852TG31_9BACI</name>
<evidence type="ECO:0000313" key="5">
    <source>
        <dbReference type="EMBL" id="NYE06587.1"/>
    </source>
</evidence>
<reference evidence="6" key="1">
    <citation type="submission" date="2020-07" db="EMBL/GenBank/DDBJ databases">
        <authorList>
            <person name="Partida-Martinez L."/>
            <person name="Huntemann M."/>
            <person name="Clum A."/>
            <person name="Wang J."/>
            <person name="Palaniappan K."/>
            <person name="Ritter S."/>
            <person name="Chen I.-M."/>
            <person name="Stamatis D."/>
            <person name="Reddy T."/>
            <person name="O'Malley R."/>
            <person name="Daum C."/>
            <person name="Shapiro N."/>
            <person name="Ivanova N."/>
            <person name="Kyrpides N."/>
            <person name="Woyke T."/>
        </authorList>
    </citation>
    <scope>NUCLEOTIDE SEQUENCE [LARGE SCALE GENOMIC DNA]</scope>
    <source>
        <strain evidence="6">AT2.8</strain>
    </source>
</reference>
<organism evidence="5 6">
    <name type="scientific">Neobacillus niacini</name>
    <dbReference type="NCBI Taxonomy" id="86668"/>
    <lineage>
        <taxon>Bacteria</taxon>
        <taxon>Bacillati</taxon>
        <taxon>Bacillota</taxon>
        <taxon>Bacilli</taxon>
        <taxon>Bacillales</taxon>
        <taxon>Bacillaceae</taxon>
        <taxon>Neobacillus</taxon>
    </lineage>
</organism>
<keyword evidence="3" id="KW-0067">ATP-binding</keyword>
<evidence type="ECO:0000256" key="1">
    <source>
        <dbReference type="ARBA" id="ARBA00022741"/>
    </source>
</evidence>
<evidence type="ECO:0000313" key="6">
    <source>
        <dbReference type="Proteomes" id="UP000548423"/>
    </source>
</evidence>
<proteinExistence type="predicted"/>
<dbReference type="SUPFAM" id="SSF50891">
    <property type="entry name" value="Cyclophilin-like"/>
    <property type="match status" value="1"/>
</dbReference>
<keyword evidence="2" id="KW-0378">Hydrolase</keyword>
<evidence type="ECO:0000256" key="3">
    <source>
        <dbReference type="ARBA" id="ARBA00022840"/>
    </source>
</evidence>
<dbReference type="Gene3D" id="2.40.100.10">
    <property type="entry name" value="Cyclophilin-like"/>
    <property type="match status" value="1"/>
</dbReference>
<reference evidence="6" key="2">
    <citation type="submission" date="2020-08" db="EMBL/GenBank/DDBJ databases">
        <title>The Agave Microbiome: Exploring the role of microbial communities in plant adaptations to desert environments.</title>
        <authorList>
            <person name="Partida-Martinez L.P."/>
        </authorList>
    </citation>
    <scope>NUCLEOTIDE SEQUENCE [LARGE SCALE GENOMIC DNA]</scope>
    <source>
        <strain evidence="6">AT2.8</strain>
    </source>
</reference>